<reference evidence="1" key="1">
    <citation type="journal article" date="2024" name="Appl Microbiol">
        <title>Effect of kuratsuki Bacillus and Priestia on Taste of Sake.</title>
        <authorList>
            <person name="Kobayashi K."/>
            <person name="Nishida H."/>
        </authorList>
    </citation>
    <scope>NUCLEOTIDE SEQUENCE</scope>
    <source>
        <strain evidence="1">B-12</strain>
    </source>
</reference>
<comment type="caution">
    <text evidence="1">The sequence shown here is derived from an EMBL/GenBank/DDBJ whole genome shotgun (WGS) entry which is preliminary data.</text>
</comment>
<accession>A0AAX6BKD6</accession>
<dbReference type="Proteomes" id="UP001165240">
    <property type="component" value="Unassembled WGS sequence"/>
</dbReference>
<organism evidence="1 2">
    <name type="scientific">Priestia megaterium</name>
    <name type="common">Bacillus megaterium</name>
    <dbReference type="NCBI Taxonomy" id="1404"/>
    <lineage>
        <taxon>Bacteria</taxon>
        <taxon>Bacillati</taxon>
        <taxon>Bacillota</taxon>
        <taxon>Bacilli</taxon>
        <taxon>Bacillales</taxon>
        <taxon>Bacillaceae</taxon>
        <taxon>Priestia</taxon>
    </lineage>
</organism>
<name>A0AAX6BKD6_PRIMG</name>
<evidence type="ECO:0000313" key="2">
    <source>
        <dbReference type="Proteomes" id="UP001165240"/>
    </source>
</evidence>
<sequence>MRLSPLSFPIFSDKLIIYSLHRICKEGGDPIYEDKEGEIPLGSRWVSGLYHWIFTFTC</sequence>
<dbReference type="EMBL" id="BSYK01000001">
    <property type="protein sequence ID" value="GMG74169.1"/>
    <property type="molecule type" value="Genomic_DNA"/>
</dbReference>
<protein>
    <submittedName>
        <fullName evidence="1">Uncharacterized protein</fullName>
    </submittedName>
</protein>
<gene>
    <name evidence="1" type="ORF">ShirakiTB12_26370</name>
</gene>
<proteinExistence type="predicted"/>
<dbReference type="AlphaFoldDB" id="A0AAX6BKD6"/>
<evidence type="ECO:0000313" key="1">
    <source>
        <dbReference type="EMBL" id="GMG74169.1"/>
    </source>
</evidence>